<organism evidence="1 2">
    <name type="scientific">Klebsiella michiganensis</name>
    <dbReference type="NCBI Taxonomy" id="1134687"/>
    <lineage>
        <taxon>Bacteria</taxon>
        <taxon>Pseudomonadati</taxon>
        <taxon>Pseudomonadota</taxon>
        <taxon>Gammaproteobacteria</taxon>
        <taxon>Enterobacterales</taxon>
        <taxon>Enterobacteriaceae</taxon>
        <taxon>Klebsiella/Raoultella group</taxon>
        <taxon>Klebsiella</taxon>
    </lineage>
</organism>
<protein>
    <submittedName>
        <fullName evidence="1">Uncharacterized protein</fullName>
    </submittedName>
</protein>
<accession>A0A6P1UVM2</accession>
<dbReference type="EMBL" id="CP048108">
    <property type="protein sequence ID" value="QHS45682.1"/>
    <property type="molecule type" value="Genomic_DNA"/>
</dbReference>
<evidence type="ECO:0000313" key="2">
    <source>
        <dbReference type="Proteomes" id="UP000464389"/>
    </source>
</evidence>
<dbReference type="RefSeq" id="WP_162121573.1">
    <property type="nucleotide sequence ID" value="NZ_CP048108.1"/>
</dbReference>
<evidence type="ECO:0000313" key="1">
    <source>
        <dbReference type="EMBL" id="QHS45682.1"/>
    </source>
</evidence>
<gene>
    <name evidence="1" type="ORF">GW952_08775</name>
</gene>
<name>A0A6P1UVM2_9ENTR</name>
<dbReference type="AlphaFoldDB" id="A0A6P1UVM2"/>
<reference evidence="1 2" key="1">
    <citation type="submission" date="2020-01" db="EMBL/GenBank/DDBJ databases">
        <title>Bactrocera dorsalis gut bacteria genome.</title>
        <authorList>
            <person name="Zhang H."/>
            <person name="Cai Z."/>
        </authorList>
    </citation>
    <scope>NUCLEOTIDE SEQUENCE [LARGE SCALE GENOMIC DNA]</scope>
    <source>
        <strain evidence="1 2">BD177</strain>
    </source>
</reference>
<proteinExistence type="predicted"/>
<dbReference type="Proteomes" id="UP000464389">
    <property type="component" value="Chromosome"/>
</dbReference>
<sequence>MSIYLKDNSMILNTPETVDTVVAPVMPYTSLIMAGNQSLETAFRLRRYGSTLSQVTLNGPWSANQPGFKADGTALAYFDVDVTQQIPRTLLVTGLFNKGARIAGIAFGDPDTLKSFYVERGSGVSGSGFPSKNFIPVWSGAAIGTAGKQLALDTEPDGALTLFISGDGTGTRWGVIYNGMMKSLAKDTTYTLSTAAGRTRIGGSSAQPTGAAIAAHGIYAAASFSELLTDEELLQMGNFMNNYAADMGATMYE</sequence>